<accession>A0A9X1FS29</accession>
<evidence type="ECO:0000313" key="3">
    <source>
        <dbReference type="Proteomes" id="UP001138686"/>
    </source>
</evidence>
<comment type="caution">
    <text evidence="2">The sequence shown here is derived from an EMBL/GenBank/DDBJ whole genome shotgun (WGS) entry which is preliminary data.</text>
</comment>
<dbReference type="AlphaFoldDB" id="A0A9X1FS29"/>
<sequence>MRYFLSIFLITSCIFLGNSQTYEVGGFLGGTNYIGDIGKTNYISPNNLVFGGIFKWNRSARHSFRGSIMYGEIKGDDSESSEERRKQRGYSFNNSILEASVGLEYTFWEFNIHSGYPEGTPYLYTGLTYFGYNALYKRGNDQIVEYDNAGSIAIPMVIGYKATVGSRFVIGFEIGARYTFTDNLDGSNPTGGLADEETLKFGNINSDDWYVFTGVSLTVMFGRKPCYCNF</sequence>
<dbReference type="InterPro" id="IPR045743">
    <property type="entry name" value="DUF6089"/>
</dbReference>
<gene>
    <name evidence="2" type="ORF">KXJ69_13080</name>
</gene>
<dbReference type="EMBL" id="JAHWDP010000008">
    <property type="protein sequence ID" value="MBW2939044.1"/>
    <property type="molecule type" value="Genomic_DNA"/>
</dbReference>
<dbReference type="Proteomes" id="UP001138686">
    <property type="component" value="Unassembled WGS sequence"/>
</dbReference>
<dbReference type="Pfam" id="PF19573">
    <property type="entry name" value="DUF6089"/>
    <property type="match status" value="1"/>
</dbReference>
<reference evidence="2" key="1">
    <citation type="submission" date="2021-07" db="EMBL/GenBank/DDBJ databases">
        <title>Aureisphaera sp. CAU 1614 isolated from sea sediment.</title>
        <authorList>
            <person name="Kim W."/>
        </authorList>
    </citation>
    <scope>NUCLEOTIDE SEQUENCE</scope>
    <source>
        <strain evidence="2">CAU 1614</strain>
    </source>
</reference>
<evidence type="ECO:0000313" key="2">
    <source>
        <dbReference type="EMBL" id="MBW2939044.1"/>
    </source>
</evidence>
<protein>
    <recommendedName>
        <fullName evidence="1">DUF6089 domain-containing protein</fullName>
    </recommendedName>
</protein>
<name>A0A9X1FS29_9FLAO</name>
<proteinExistence type="predicted"/>
<evidence type="ECO:0000259" key="1">
    <source>
        <dbReference type="Pfam" id="PF19573"/>
    </source>
</evidence>
<dbReference type="RefSeq" id="WP_219053573.1">
    <property type="nucleotide sequence ID" value="NZ_JAHWDP010000008.1"/>
</dbReference>
<keyword evidence="3" id="KW-1185">Reference proteome</keyword>
<feature type="domain" description="DUF6089" evidence="1">
    <location>
        <begin position="2"/>
        <end position="229"/>
    </location>
</feature>
<organism evidence="2 3">
    <name type="scientific">Halomarinibacterium sedimenti</name>
    <dbReference type="NCBI Taxonomy" id="2857106"/>
    <lineage>
        <taxon>Bacteria</taxon>
        <taxon>Pseudomonadati</taxon>
        <taxon>Bacteroidota</taxon>
        <taxon>Flavobacteriia</taxon>
        <taxon>Flavobacteriales</taxon>
        <taxon>Flavobacteriaceae</taxon>
        <taxon>Halomarinibacterium</taxon>
    </lineage>
</organism>